<sequence>MAKTSFIFVLHFHQPIGQYRFVLERVQRNSYELLLRILKEYRDLHLTLHFSGPLLMYWEKYFPEYLSEMRELIKNSNFEVLGGTFSESILAILPWEDRARQLREGVKLVEKSLGVTPRGLWLPERVWDPTLPPFLRDAGYRYVIVDDEVGYRSGLWRDDAHRAVLTEYGGKSIGVFFIDGPIRYILPWKPHGEVYNYLRNYATDNGSLYVLWGSDAEKFGEWWDPYAAEQWLRIFFSSLRSDPSVELITPSEYIKRHGFSGLAYLAPGSYDKMMEWSGGYFPNFLRKYREVNNMHKKMLYVREKLASLGASESAWREYMLGQCNDAYWHGLFGGVYIPLLRQEVYSHLIRAERIAEEESSYYFGTSSIIKSFDFDMDGKDEIIIESKETNVYIKPSDGGSVFELDVKTPGAEHNLVSTMSRYPEPYLQGEKSLTPDWYRRVSFREHIWRRDANVYDWINNRPFIDTSDFALGEYVVEGVGDGKIVLSYTGRDWSDRRSPARIHLVKVYELVNEGKGLRVAYRWRNLEKRFIELKLSVELHLLPRLSPDSQEEPLFVVDDNYSQKATEYFSSPWSRKVDFKTSAGHLSVASTKHAEVWVAPILTWFRTEKGLKSEFQGAGISFNYTVALNPGEIFETEVLLAWQ</sequence>
<feature type="domain" description="Glycoside hydrolase family 57 N-terminal" evidence="3">
    <location>
        <begin position="25"/>
        <end position="263"/>
    </location>
</feature>
<reference evidence="7" key="1">
    <citation type="book" date="2010" name="EXTREMOPHILES" publisher="0:0-0">
        <title>Complete genome sequences of ten hyperthermophilic archaea reveal their metabolic capabilities and possible ecological roles.</title>
        <editorList>
            <person name="?"/>
        </editorList>
        <authorList>
            <person name="Ravin N.V."/>
            <person name="Mardanov A.V."/>
            <person name="Bonch-Osmolovskaya E.A."/>
            <person name="Skryabin K.G."/>
        </authorList>
    </citation>
    <scope>NUCLEOTIDE SEQUENCE [LARGE SCALE GENOMIC DNA]</scope>
    <source>
        <strain evidence="7">1505</strain>
    </source>
</reference>
<dbReference type="SUPFAM" id="SSF74650">
    <property type="entry name" value="Galactose mutarotase-like"/>
    <property type="match status" value="1"/>
</dbReference>
<dbReference type="GO" id="GO:0030246">
    <property type="term" value="F:carbohydrate binding"/>
    <property type="evidence" value="ECO:0007669"/>
    <property type="project" value="InterPro"/>
</dbReference>
<dbReference type="GeneID" id="25405646"/>
<dbReference type="AlphaFoldDB" id="A0A3G1A5K3"/>
<accession>A0A3G1A5K3</accession>
<evidence type="ECO:0000259" key="5">
    <source>
        <dbReference type="Pfam" id="PF09095"/>
    </source>
</evidence>
<feature type="domain" description="Alpha-amylase/4-alpha-glucanotransferase central" evidence="4">
    <location>
        <begin position="279"/>
        <end position="354"/>
    </location>
</feature>
<protein>
    <submittedName>
        <fullName evidence="6">Alpha-amylase</fullName>
        <ecNumber evidence="6">3.2.1.1</ecNumber>
    </submittedName>
</protein>
<evidence type="ECO:0000256" key="1">
    <source>
        <dbReference type="ARBA" id="ARBA00006821"/>
    </source>
</evidence>
<dbReference type="KEGG" id="tcb:TCARB_0187"/>
<dbReference type="SUPFAM" id="SSF88713">
    <property type="entry name" value="Glycoside hydrolase/deacetylase"/>
    <property type="match status" value="1"/>
</dbReference>
<dbReference type="InterPro" id="IPR014718">
    <property type="entry name" value="GH-type_carb-bd"/>
</dbReference>
<evidence type="ECO:0000259" key="4">
    <source>
        <dbReference type="Pfam" id="PF09094"/>
    </source>
</evidence>
<keyword evidence="6" id="KW-0378">Hydrolase</keyword>
<evidence type="ECO:0000259" key="3">
    <source>
        <dbReference type="Pfam" id="PF03065"/>
    </source>
</evidence>
<dbReference type="Pfam" id="PF03065">
    <property type="entry name" value="Glyco_hydro_57"/>
    <property type="match status" value="1"/>
</dbReference>
<feature type="domain" description="Alpha-amylase/4-alpha-glucanotransferase C-terminal" evidence="5">
    <location>
        <begin position="430"/>
        <end position="628"/>
    </location>
</feature>
<dbReference type="PANTHER" id="PTHR36306:SF1">
    <property type="entry name" value="ALPHA-AMYLASE-RELATED"/>
    <property type="match status" value="1"/>
</dbReference>
<proteinExistence type="inferred from homology"/>
<keyword evidence="6" id="KW-0326">Glycosidase</keyword>
<dbReference type="Pfam" id="PF09095">
    <property type="entry name" value="AmyA-gluTrfs_C"/>
    <property type="match status" value="2"/>
</dbReference>
<dbReference type="PANTHER" id="PTHR36306">
    <property type="entry name" value="ALPHA-AMYLASE-RELATED-RELATED"/>
    <property type="match status" value="1"/>
</dbReference>
<dbReference type="Pfam" id="PF09094">
    <property type="entry name" value="AmyA-A_glucT_m"/>
    <property type="match status" value="1"/>
</dbReference>
<evidence type="ECO:0000313" key="6">
    <source>
        <dbReference type="EMBL" id="AJB41263.1"/>
    </source>
</evidence>
<dbReference type="Gene3D" id="2.70.98.10">
    <property type="match status" value="1"/>
</dbReference>
<gene>
    <name evidence="6" type="ORF">TCARB_0187</name>
</gene>
<dbReference type="InterPro" id="IPR011330">
    <property type="entry name" value="Glyco_hydro/deAcase_b/a-brl"/>
</dbReference>
<dbReference type="InterPro" id="IPR052046">
    <property type="entry name" value="GH57_Enzymes"/>
</dbReference>
<dbReference type="GO" id="GO:0005975">
    <property type="term" value="P:carbohydrate metabolic process"/>
    <property type="evidence" value="ECO:0007669"/>
    <property type="project" value="InterPro"/>
</dbReference>
<dbReference type="EMBL" id="CP007493">
    <property type="protein sequence ID" value="AJB41263.1"/>
    <property type="molecule type" value="Genomic_DNA"/>
</dbReference>
<dbReference type="SUPFAM" id="SSF88688">
    <property type="entry name" value="Families 57/38 glycoside transferase middle domain"/>
    <property type="match status" value="1"/>
</dbReference>
<organism evidence="6 7">
    <name type="scientific">Thermofilum adornatum 1505</name>
    <dbReference type="NCBI Taxonomy" id="697581"/>
    <lineage>
        <taxon>Archaea</taxon>
        <taxon>Thermoproteota</taxon>
        <taxon>Thermoprotei</taxon>
        <taxon>Thermofilales</taxon>
        <taxon>Thermofilaceae</taxon>
        <taxon>Thermofilum</taxon>
    </lineage>
</organism>
<comment type="similarity">
    <text evidence="1">Belongs to the glycosyl hydrolase 57 family.</text>
</comment>
<dbReference type="EC" id="3.2.1.1" evidence="6"/>
<evidence type="ECO:0000313" key="7">
    <source>
        <dbReference type="Proteomes" id="UP000266720"/>
    </source>
</evidence>
<dbReference type="GO" id="GO:0004556">
    <property type="term" value="F:alpha-amylase activity"/>
    <property type="evidence" value="ECO:0007669"/>
    <property type="project" value="UniProtKB-EC"/>
</dbReference>
<dbReference type="InterPro" id="IPR004300">
    <property type="entry name" value="Glyco_hydro_57_N"/>
</dbReference>
<dbReference type="RefSeq" id="WP_020962770.1">
    <property type="nucleotide sequence ID" value="NZ_CP007493.1"/>
</dbReference>
<dbReference type="Proteomes" id="UP000266720">
    <property type="component" value="Chromosome"/>
</dbReference>
<dbReference type="InterPro" id="IPR011013">
    <property type="entry name" value="Gal_mutarotase_sf_dom"/>
</dbReference>
<name>A0A3G1A5K3_9CREN</name>
<evidence type="ECO:0000256" key="2">
    <source>
        <dbReference type="ARBA" id="ARBA00023277"/>
    </source>
</evidence>
<dbReference type="Gene3D" id="3.20.110.20">
    <property type="match status" value="1"/>
</dbReference>
<dbReference type="InterPro" id="IPR028995">
    <property type="entry name" value="Glyco_hydro_57/38_cen_sf"/>
</dbReference>
<dbReference type="STRING" id="697581.TCARB_0187"/>
<feature type="domain" description="Alpha-amylase/4-alpha-glucanotransferase C-terminal" evidence="5">
    <location>
        <begin position="373"/>
        <end position="426"/>
    </location>
</feature>
<dbReference type="InterPro" id="IPR015178">
    <property type="entry name" value="A-amylase/a-glucTrfase_central"/>
</dbReference>
<dbReference type="GeneID" id="16573764"/>
<dbReference type="InterPro" id="IPR015179">
    <property type="entry name" value="A-amylase/a-glucTrfase_C"/>
</dbReference>
<keyword evidence="2" id="KW-0119">Carbohydrate metabolism</keyword>